<evidence type="ECO:0000313" key="1">
    <source>
        <dbReference type="EMBL" id="KAK9777628.1"/>
    </source>
</evidence>
<keyword evidence="2" id="KW-1185">Reference proteome</keyword>
<dbReference type="EMBL" id="JARVKM010000020">
    <property type="protein sequence ID" value="KAK9777628.1"/>
    <property type="molecule type" value="Genomic_DNA"/>
</dbReference>
<reference evidence="1 2" key="1">
    <citation type="submission" date="2024-02" db="EMBL/GenBank/DDBJ databases">
        <title>First draft genome assembly of two strains of Seiridium cardinale.</title>
        <authorList>
            <person name="Emiliani G."/>
            <person name="Scali E."/>
        </authorList>
    </citation>
    <scope>NUCLEOTIDE SEQUENCE [LARGE SCALE GENOMIC DNA]</scope>
    <source>
        <strain evidence="1 2">BM-138-000479</strain>
    </source>
</reference>
<protein>
    <recommendedName>
        <fullName evidence="3">F-box domain-containing protein</fullName>
    </recommendedName>
</protein>
<accession>A0ABR2XUY2</accession>
<evidence type="ECO:0008006" key="3">
    <source>
        <dbReference type="Google" id="ProtNLM"/>
    </source>
</evidence>
<proteinExistence type="predicted"/>
<organism evidence="1 2">
    <name type="scientific">Seiridium cardinale</name>
    <dbReference type="NCBI Taxonomy" id="138064"/>
    <lineage>
        <taxon>Eukaryota</taxon>
        <taxon>Fungi</taxon>
        <taxon>Dikarya</taxon>
        <taxon>Ascomycota</taxon>
        <taxon>Pezizomycotina</taxon>
        <taxon>Sordariomycetes</taxon>
        <taxon>Xylariomycetidae</taxon>
        <taxon>Amphisphaeriales</taxon>
        <taxon>Sporocadaceae</taxon>
        <taxon>Seiridium</taxon>
    </lineage>
</organism>
<dbReference type="Proteomes" id="UP001465668">
    <property type="component" value="Unassembled WGS sequence"/>
</dbReference>
<sequence length="300" mass="33990">MALFSRLPAELQLKVLESVTEPKALMAFTHAWPEGLNHIHTKKAGKVTTQDAVSYISNCVTELAGHHVEVIPMAIKVLKLQRLRKNNPDIANKDVMEPLVRRVLSDNDNEKSQISLSLWLAIWDLLVDYIPFFQRLVLQPYKVPATACRLLRHDNLTSPCTHTPSLSCSDFIRQHRIGKGITLNFKTVLHFDLHCLANNFDDFMLIGAGLTWNSPLNEQKTWELRSLDAVCLMLALQYTSVGSRSFRGLISYGVLNVLKAEAYGNGGDTHGIPEEVWKQNDDRLTRGDFMRTAHNTPRRH</sequence>
<gene>
    <name evidence="1" type="ORF">SCAR479_05676</name>
</gene>
<comment type="caution">
    <text evidence="1">The sequence shown here is derived from an EMBL/GenBank/DDBJ whole genome shotgun (WGS) entry which is preliminary data.</text>
</comment>
<name>A0ABR2XUY2_9PEZI</name>
<evidence type="ECO:0000313" key="2">
    <source>
        <dbReference type="Proteomes" id="UP001465668"/>
    </source>
</evidence>